<dbReference type="EMBL" id="JACBFH010000001">
    <property type="protein sequence ID" value="NYY87074.1"/>
    <property type="molecule type" value="Genomic_DNA"/>
</dbReference>
<dbReference type="Proteomes" id="UP000564836">
    <property type="component" value="Chromosome"/>
</dbReference>
<dbReference type="AlphaFoldDB" id="A0A7Z0Q555"/>
<dbReference type="EMBL" id="CP088280">
    <property type="protein sequence ID" value="UGX96770.1"/>
    <property type="molecule type" value="Genomic_DNA"/>
</dbReference>
<accession>A0A7Z0Q555</accession>
<evidence type="ECO:0000313" key="2">
    <source>
        <dbReference type="EMBL" id="UGX96770.1"/>
    </source>
</evidence>
<reference evidence="2 3" key="1">
    <citation type="journal article" date="2017" name="Syst. Appl. Microbiol.">
        <title>Soybeans inoculated with root zone soils of Canadian native legumes harbour diverse and novel Bradyrhizobium spp. that possess agricultural potential.</title>
        <authorList>
            <person name="Bromfield E.S.P."/>
            <person name="Cloutier S."/>
            <person name="Tambong J.T."/>
            <person name="Tran Thi T.V."/>
        </authorList>
    </citation>
    <scope>NUCLEOTIDE SEQUENCE [LARGE SCALE GENOMIC DNA]</scope>
    <source>
        <strain evidence="2 3">323S2</strain>
    </source>
</reference>
<evidence type="ECO:0000313" key="3">
    <source>
        <dbReference type="Proteomes" id="UP000564836"/>
    </source>
</evidence>
<dbReference type="RefSeq" id="WP_166342575.1">
    <property type="nucleotide sequence ID" value="NZ_CP088280.1"/>
</dbReference>
<reference evidence="1" key="2">
    <citation type="submission" date="2020-06" db="EMBL/GenBank/DDBJ databases">
        <title>Whole Genome Sequence of Bradyrhizobium sp. Strain 323S2.</title>
        <authorList>
            <person name="Bromfield E.S.P."/>
        </authorList>
    </citation>
    <scope>NUCLEOTIDE SEQUENCE [LARGE SCALE GENOMIC DNA]</scope>
    <source>
        <strain evidence="1">323S2</strain>
    </source>
</reference>
<gene>
    <name evidence="2" type="ORF">G6321_00017150</name>
    <name evidence="1" type="ORF">G6321_01125</name>
</gene>
<evidence type="ECO:0000313" key="1">
    <source>
        <dbReference type="EMBL" id="NYY87074.1"/>
    </source>
</evidence>
<reference evidence="2 3" key="3">
    <citation type="journal article" date="2022" name="Int. J. Syst. Evol. Microbiol.">
        <title>Strains of Bradyrhizobium barranii sp. nov. associated with legumes native to Canada are symbionts of soybeans and belong to different subspecies (subsp. barranii subsp. nov. and subsp. apii subsp. nov.) and symbiovars (sv. glycinearum and sv. septentrionale).</title>
        <authorList>
            <person name="Bromfield E.S.P."/>
            <person name="Cloutier S."/>
            <person name="Wasai-Hara S."/>
            <person name="Minamisawa K."/>
        </authorList>
    </citation>
    <scope>NUCLEOTIDE SEQUENCE [LARGE SCALE GENOMIC DNA]</scope>
    <source>
        <strain evidence="2 3">323S2</strain>
    </source>
</reference>
<sequence length="227" mass="25205">MSGEAMAMKIELSALIKRHGIKPPRFAPLPLLPATERECSVQGFASPATTDRERMKFATLCWRRPFSKQIPLLYRHQRDRVAGKLLDIQARYGGLFVRALVNDAQAARCPYFSIAATIHQYELRQVDDPKAAHALITSATLDEVSLVPDNPGHPDALVVPTPAPVELYNLAIRGIGIIQQQLAVIEQLPRLSAPPPSPVHARRLPVITPPRRPTSFKQLVEAMNEHL</sequence>
<proteinExistence type="predicted"/>
<name>A0A7Z0Q555_9BRAD</name>
<protein>
    <submittedName>
        <fullName evidence="1">Uncharacterized protein</fullName>
    </submittedName>
</protein>
<dbReference type="SUPFAM" id="SSF50789">
    <property type="entry name" value="Herpes virus serine proteinase, assemblin"/>
    <property type="match status" value="1"/>
</dbReference>
<organism evidence="1">
    <name type="scientific">Bradyrhizobium barranii subsp. barranii</name>
    <dbReference type="NCBI Taxonomy" id="2823807"/>
    <lineage>
        <taxon>Bacteria</taxon>
        <taxon>Pseudomonadati</taxon>
        <taxon>Pseudomonadota</taxon>
        <taxon>Alphaproteobacteria</taxon>
        <taxon>Hyphomicrobiales</taxon>
        <taxon>Nitrobacteraceae</taxon>
        <taxon>Bradyrhizobium</taxon>
        <taxon>Bradyrhizobium barranii</taxon>
    </lineage>
</organism>